<dbReference type="EMBL" id="JACGWZ010000003">
    <property type="protein sequence ID" value="MBA8825433.1"/>
    <property type="molecule type" value="Genomic_DNA"/>
</dbReference>
<evidence type="ECO:0000256" key="1">
    <source>
        <dbReference type="SAM" id="MobiDB-lite"/>
    </source>
</evidence>
<dbReference type="Pfam" id="PF01385">
    <property type="entry name" value="OrfB_IS605"/>
    <property type="match status" value="1"/>
</dbReference>
<sequence length="212" mass="23823">MLRTFGCARKVYDLALEVRTGAWFTEQRRVKHVETSKLLTAWKRSEGPAYPGEVSSVPLQQALPHLRMAFSNFFAQQARCPRFESRPSAEYTRSACAWRDGRLRLAKMPEPLHIVWSRPLPEGAEPSTVTVSRDAAGRWFVPVPVETSVDHHAPTDQAVGVDGGIESLATLSTGEKVTDPQHERRDRKKPAKAQRELPRGEEGSNDRAKARR</sequence>
<keyword evidence="4" id="KW-1185">Reference proteome</keyword>
<dbReference type="Proteomes" id="UP000569329">
    <property type="component" value="Unassembled WGS sequence"/>
</dbReference>
<protein>
    <submittedName>
        <fullName evidence="3">Transposase</fullName>
    </submittedName>
</protein>
<accession>A0A839DWN1</accession>
<gene>
    <name evidence="3" type="ORF">FHX42_002784</name>
</gene>
<dbReference type="InterPro" id="IPR001959">
    <property type="entry name" value="Transposase"/>
</dbReference>
<proteinExistence type="predicted"/>
<comment type="caution">
    <text evidence="3">The sequence shown here is derived from an EMBL/GenBank/DDBJ whole genome shotgun (WGS) entry which is preliminary data.</text>
</comment>
<evidence type="ECO:0000313" key="4">
    <source>
        <dbReference type="Proteomes" id="UP000569329"/>
    </source>
</evidence>
<evidence type="ECO:0000259" key="2">
    <source>
        <dbReference type="Pfam" id="PF01385"/>
    </source>
</evidence>
<reference evidence="3 4" key="1">
    <citation type="submission" date="2020-07" db="EMBL/GenBank/DDBJ databases">
        <title>Sequencing the genomes of 1000 actinobacteria strains.</title>
        <authorList>
            <person name="Klenk H.-P."/>
        </authorList>
    </citation>
    <scope>NUCLEOTIDE SEQUENCE [LARGE SCALE GENOMIC DNA]</scope>
    <source>
        <strain evidence="3 4">DSM 45975</strain>
    </source>
</reference>
<name>A0A839DWN1_9PSEU</name>
<dbReference type="AlphaFoldDB" id="A0A839DWN1"/>
<feature type="compositionally biased region" description="Basic and acidic residues" evidence="1">
    <location>
        <begin position="193"/>
        <end position="212"/>
    </location>
</feature>
<organism evidence="3 4">
    <name type="scientific">Halosaccharopolyspora lacisalsi</name>
    <dbReference type="NCBI Taxonomy" id="1000566"/>
    <lineage>
        <taxon>Bacteria</taxon>
        <taxon>Bacillati</taxon>
        <taxon>Actinomycetota</taxon>
        <taxon>Actinomycetes</taxon>
        <taxon>Pseudonocardiales</taxon>
        <taxon>Pseudonocardiaceae</taxon>
        <taxon>Halosaccharopolyspora</taxon>
    </lineage>
</organism>
<dbReference type="NCBIfam" id="NF040570">
    <property type="entry name" value="guided_TnpB"/>
    <property type="match status" value="1"/>
</dbReference>
<evidence type="ECO:0000313" key="3">
    <source>
        <dbReference type="EMBL" id="MBA8825433.1"/>
    </source>
</evidence>
<feature type="domain" description="Probable transposase IS891/IS1136/IS1341" evidence="2">
    <location>
        <begin position="143"/>
        <end position="212"/>
    </location>
</feature>
<feature type="region of interest" description="Disordered" evidence="1">
    <location>
        <begin position="169"/>
        <end position="212"/>
    </location>
</feature>